<feature type="compositionally biased region" description="Basic and acidic residues" evidence="1">
    <location>
        <begin position="8"/>
        <end position="31"/>
    </location>
</feature>
<organism evidence="2 3">
    <name type="scientific">Devosia nanyangense</name>
    <dbReference type="NCBI Taxonomy" id="1228055"/>
    <lineage>
        <taxon>Bacteria</taxon>
        <taxon>Pseudomonadati</taxon>
        <taxon>Pseudomonadota</taxon>
        <taxon>Alphaproteobacteria</taxon>
        <taxon>Hyphomicrobiales</taxon>
        <taxon>Devosiaceae</taxon>
        <taxon>Devosia</taxon>
    </lineage>
</organism>
<evidence type="ECO:0000313" key="2">
    <source>
        <dbReference type="EMBL" id="MBI4923142.1"/>
    </source>
</evidence>
<feature type="compositionally biased region" description="Basic and acidic residues" evidence="1">
    <location>
        <begin position="45"/>
        <end position="64"/>
    </location>
</feature>
<feature type="region of interest" description="Disordered" evidence="1">
    <location>
        <begin position="1"/>
        <end position="64"/>
    </location>
</feature>
<sequence length="64" mass="7300">MPTTRLPKSKEQAHEISGRITNERPLERDSTAPEGNVSGGFNQKSRQERDEALRPPDKGRRDRD</sequence>
<protein>
    <submittedName>
        <fullName evidence="2">Uncharacterized protein</fullName>
    </submittedName>
</protein>
<name>A0A933L4Y5_9HYPH</name>
<dbReference type="AlphaFoldDB" id="A0A933L4Y5"/>
<evidence type="ECO:0000313" key="3">
    <source>
        <dbReference type="Proteomes" id="UP000782610"/>
    </source>
</evidence>
<comment type="caution">
    <text evidence="2">The sequence shown here is derived from an EMBL/GenBank/DDBJ whole genome shotgun (WGS) entry which is preliminary data.</text>
</comment>
<evidence type="ECO:0000256" key="1">
    <source>
        <dbReference type="SAM" id="MobiDB-lite"/>
    </source>
</evidence>
<accession>A0A933L4Y5</accession>
<proteinExistence type="predicted"/>
<reference evidence="2" key="1">
    <citation type="submission" date="2020-07" db="EMBL/GenBank/DDBJ databases">
        <title>Huge and variable diversity of episymbiotic CPR bacteria and DPANN archaea in groundwater ecosystems.</title>
        <authorList>
            <person name="He C.Y."/>
            <person name="Keren R."/>
            <person name="Whittaker M."/>
            <person name="Farag I.F."/>
            <person name="Doudna J."/>
            <person name="Cate J.H.D."/>
            <person name="Banfield J.F."/>
        </authorList>
    </citation>
    <scope>NUCLEOTIDE SEQUENCE</scope>
    <source>
        <strain evidence="2">NC_groundwater_1586_Pr3_B-0.1um_66_15</strain>
    </source>
</reference>
<dbReference type="Proteomes" id="UP000782610">
    <property type="component" value="Unassembled WGS sequence"/>
</dbReference>
<dbReference type="EMBL" id="JACRAF010000045">
    <property type="protein sequence ID" value="MBI4923142.1"/>
    <property type="molecule type" value="Genomic_DNA"/>
</dbReference>
<gene>
    <name evidence="2" type="ORF">HY834_15465</name>
</gene>